<feature type="domain" description="Tubby C-terminal" evidence="2">
    <location>
        <begin position="84"/>
        <end position="124"/>
    </location>
</feature>
<protein>
    <recommendedName>
        <fullName evidence="2">Tubby C-terminal domain-containing protein</fullName>
    </recommendedName>
</protein>
<evidence type="ECO:0000313" key="4">
    <source>
        <dbReference type="Proteomes" id="UP001472677"/>
    </source>
</evidence>
<evidence type="ECO:0000313" key="3">
    <source>
        <dbReference type="EMBL" id="KAK8596731.1"/>
    </source>
</evidence>
<sequence length="144" mass="16230">MCDYNIAKISYELNVLPRRMQCTMHWIPISTIEERGTAPTPMTFTNCIDERSSPLLDSSGIRPQVETNSTSYSAVEPSQNVTVVEQENVILQFGKIGKDIFTMDYCYPLSAFQDFAICLSSFDTRPATHFIGNCLHYSAICILL</sequence>
<evidence type="ECO:0000256" key="1">
    <source>
        <dbReference type="ARBA" id="ARBA00007129"/>
    </source>
</evidence>
<dbReference type="PANTHER" id="PTHR16517:SF104">
    <property type="entry name" value="TUBBY-LIKE F-BOX PROTEIN 6"/>
    <property type="match status" value="1"/>
</dbReference>
<organism evidence="3 4">
    <name type="scientific">Hibiscus sabdariffa</name>
    <name type="common">roselle</name>
    <dbReference type="NCBI Taxonomy" id="183260"/>
    <lineage>
        <taxon>Eukaryota</taxon>
        <taxon>Viridiplantae</taxon>
        <taxon>Streptophyta</taxon>
        <taxon>Embryophyta</taxon>
        <taxon>Tracheophyta</taxon>
        <taxon>Spermatophyta</taxon>
        <taxon>Magnoliopsida</taxon>
        <taxon>eudicotyledons</taxon>
        <taxon>Gunneridae</taxon>
        <taxon>Pentapetalae</taxon>
        <taxon>rosids</taxon>
        <taxon>malvids</taxon>
        <taxon>Malvales</taxon>
        <taxon>Malvaceae</taxon>
        <taxon>Malvoideae</taxon>
        <taxon>Hibiscus</taxon>
    </lineage>
</organism>
<proteinExistence type="inferred from homology"/>
<keyword evidence="4" id="KW-1185">Reference proteome</keyword>
<accession>A0ABR2G810</accession>
<dbReference type="Gene3D" id="3.20.90.10">
    <property type="entry name" value="Tubby Protein, Chain A"/>
    <property type="match status" value="1"/>
</dbReference>
<dbReference type="PANTHER" id="PTHR16517">
    <property type="entry name" value="TUBBY-RELATED"/>
    <property type="match status" value="1"/>
</dbReference>
<comment type="similarity">
    <text evidence="1">Belongs to the TUB family.</text>
</comment>
<gene>
    <name evidence="3" type="ORF">V6N12_065211</name>
</gene>
<dbReference type="SUPFAM" id="SSF54518">
    <property type="entry name" value="Tubby C-terminal domain-like"/>
    <property type="match status" value="1"/>
</dbReference>
<comment type="caution">
    <text evidence="3">The sequence shown here is derived from an EMBL/GenBank/DDBJ whole genome shotgun (WGS) entry which is preliminary data.</text>
</comment>
<dbReference type="InterPro" id="IPR000007">
    <property type="entry name" value="Tubby_C"/>
</dbReference>
<dbReference type="Pfam" id="PF01167">
    <property type="entry name" value="Tub"/>
    <property type="match status" value="1"/>
</dbReference>
<evidence type="ECO:0000259" key="2">
    <source>
        <dbReference type="Pfam" id="PF01167"/>
    </source>
</evidence>
<name>A0ABR2G810_9ROSI</name>
<dbReference type="InterPro" id="IPR025659">
    <property type="entry name" value="Tubby-like_C"/>
</dbReference>
<reference evidence="3 4" key="1">
    <citation type="journal article" date="2024" name="G3 (Bethesda)">
        <title>Genome assembly of Hibiscus sabdariffa L. provides insights into metabolisms of medicinal natural products.</title>
        <authorList>
            <person name="Kim T."/>
        </authorList>
    </citation>
    <scope>NUCLEOTIDE SEQUENCE [LARGE SCALE GENOMIC DNA]</scope>
    <source>
        <strain evidence="3">TK-2024</strain>
        <tissue evidence="3">Old leaves</tissue>
    </source>
</reference>
<dbReference type="EMBL" id="JBBPBM010000002">
    <property type="protein sequence ID" value="KAK8596731.1"/>
    <property type="molecule type" value="Genomic_DNA"/>
</dbReference>
<dbReference type="Proteomes" id="UP001472677">
    <property type="component" value="Unassembled WGS sequence"/>
</dbReference>